<evidence type="ECO:0000313" key="2">
    <source>
        <dbReference type="EMBL" id="TCO50114.1"/>
    </source>
</evidence>
<gene>
    <name evidence="2" type="ORF">EV646_102187</name>
</gene>
<evidence type="ECO:0000313" key="3">
    <source>
        <dbReference type="Proteomes" id="UP000295573"/>
    </source>
</evidence>
<evidence type="ECO:0000256" key="1">
    <source>
        <dbReference type="SAM" id="MobiDB-lite"/>
    </source>
</evidence>
<keyword evidence="3" id="KW-1185">Reference proteome</keyword>
<name>A0A4R2IX26_9ACTN</name>
<organism evidence="2 3">
    <name type="scientific">Kribbella antiqua</name>
    <dbReference type="NCBI Taxonomy" id="2512217"/>
    <lineage>
        <taxon>Bacteria</taxon>
        <taxon>Bacillati</taxon>
        <taxon>Actinomycetota</taxon>
        <taxon>Actinomycetes</taxon>
        <taxon>Propionibacteriales</taxon>
        <taxon>Kribbellaceae</taxon>
        <taxon>Kribbella</taxon>
    </lineage>
</organism>
<accession>A0A4R2IX26</accession>
<sequence>MDGWGGTTPAAARRFVFLWDPSISLNNKDFPTCASSVVRAQGPAACPAESHVGGGTSTNLQGETTPVYLLNTRYANGAYGLIVSIPAAGVVLDQTLEKAAAPYRHTYKLAMTRSSRRPPPHPSSAPAPPASN</sequence>
<comment type="caution">
    <text evidence="2">The sequence shown here is derived from an EMBL/GenBank/DDBJ whole genome shotgun (WGS) entry which is preliminary data.</text>
</comment>
<protein>
    <submittedName>
        <fullName evidence="2">Uncharacterized protein</fullName>
    </submittedName>
</protein>
<proteinExistence type="predicted"/>
<dbReference type="EMBL" id="SLWR01000002">
    <property type="protein sequence ID" value="TCO50114.1"/>
    <property type="molecule type" value="Genomic_DNA"/>
</dbReference>
<feature type="region of interest" description="Disordered" evidence="1">
    <location>
        <begin position="109"/>
        <end position="132"/>
    </location>
</feature>
<dbReference type="AlphaFoldDB" id="A0A4R2IX26"/>
<dbReference type="Proteomes" id="UP000295573">
    <property type="component" value="Unassembled WGS sequence"/>
</dbReference>
<feature type="compositionally biased region" description="Pro residues" evidence="1">
    <location>
        <begin position="120"/>
        <end position="132"/>
    </location>
</feature>
<reference evidence="2 3" key="1">
    <citation type="journal article" date="2015" name="Stand. Genomic Sci.">
        <title>Genomic Encyclopedia of Bacterial and Archaeal Type Strains, Phase III: the genomes of soil and plant-associated and newly described type strains.</title>
        <authorList>
            <person name="Whitman W.B."/>
            <person name="Woyke T."/>
            <person name="Klenk H.P."/>
            <person name="Zhou Y."/>
            <person name="Lilburn T.G."/>
            <person name="Beck B.J."/>
            <person name="De Vos P."/>
            <person name="Vandamme P."/>
            <person name="Eisen J.A."/>
            <person name="Garrity G."/>
            <person name="Hugenholtz P."/>
            <person name="Kyrpides N.C."/>
        </authorList>
    </citation>
    <scope>NUCLEOTIDE SEQUENCE [LARGE SCALE GENOMIC DNA]</scope>
    <source>
        <strain evidence="2 3">VKM Ac-2541</strain>
    </source>
</reference>